<feature type="region of interest" description="Disordered" evidence="1">
    <location>
        <begin position="1"/>
        <end position="22"/>
    </location>
</feature>
<reference evidence="3" key="1">
    <citation type="journal article" date="2017" name="Nat. Ecol. Evol.">
        <title>Genome expansion and lineage-specific genetic innovations in the forest pathogenic fungi Armillaria.</title>
        <authorList>
            <person name="Sipos G."/>
            <person name="Prasanna A.N."/>
            <person name="Walter M.C."/>
            <person name="O'Connor E."/>
            <person name="Balint B."/>
            <person name="Krizsan K."/>
            <person name="Kiss B."/>
            <person name="Hess J."/>
            <person name="Varga T."/>
            <person name="Slot J."/>
            <person name="Riley R."/>
            <person name="Boka B."/>
            <person name="Rigling D."/>
            <person name="Barry K."/>
            <person name="Lee J."/>
            <person name="Mihaltcheva S."/>
            <person name="LaButti K."/>
            <person name="Lipzen A."/>
            <person name="Waldron R."/>
            <person name="Moloney N.M."/>
            <person name="Sperisen C."/>
            <person name="Kredics L."/>
            <person name="Vagvoelgyi C."/>
            <person name="Patrignani A."/>
            <person name="Fitzpatrick D."/>
            <person name="Nagy I."/>
            <person name="Doyle S."/>
            <person name="Anderson J.B."/>
            <person name="Grigoriev I.V."/>
            <person name="Gueldener U."/>
            <person name="Muensterkoetter M."/>
            <person name="Nagy L.G."/>
        </authorList>
    </citation>
    <scope>NUCLEOTIDE SEQUENCE [LARGE SCALE GENOMIC DNA]</scope>
    <source>
        <strain evidence="3">Ar21-2</strain>
    </source>
</reference>
<dbReference type="InParanoid" id="A0A2H3C9A3"/>
<organism evidence="2 3">
    <name type="scientific">Armillaria gallica</name>
    <name type="common">Bulbous honey fungus</name>
    <name type="synonym">Armillaria bulbosa</name>
    <dbReference type="NCBI Taxonomy" id="47427"/>
    <lineage>
        <taxon>Eukaryota</taxon>
        <taxon>Fungi</taxon>
        <taxon>Dikarya</taxon>
        <taxon>Basidiomycota</taxon>
        <taxon>Agaricomycotina</taxon>
        <taxon>Agaricomycetes</taxon>
        <taxon>Agaricomycetidae</taxon>
        <taxon>Agaricales</taxon>
        <taxon>Marasmiineae</taxon>
        <taxon>Physalacriaceae</taxon>
        <taxon>Armillaria</taxon>
    </lineage>
</organism>
<accession>A0A2H3C9A3</accession>
<keyword evidence="3" id="KW-1185">Reference proteome</keyword>
<sequence length="522" mass="58392">MSMEEVDSSFGRPMRVRSETATSASTTTTSIFLHALSGVPTRHFTSKTGTALSKSLNLRGTTPVLFALRLGTTMPGPGLCRDVPESEMWRYGQGIRFAEWFLYAKEVSSYSALADVTSNDVSVPMQGGQLELRSDRIYRVPMAKTHGTTKLAVAEEYRGHALTRYERASTFCHTYELVATQPSKRREYSDVVVARSFSEDEVQDVDRVRGLSDCVHRPEGKIRFFVRVGNITKDVAELIVPSDLNLSIYVYNGIWRQSDLKHQVDLQEVELDALPVPVAADLVEVCAVYGGVSRLEWRTLLMVSRTTAIHWCEPLEACLIHNSKLQLSRWDDLTRDCTRPMATARRNRAPPHIPSEVGTRRLRSGLEFDIRVSSDRVVEWWWYNIKVVIVISHVTSTLTITTLGGRATFSTAHIGKTGLGFSDEAQGCFTEFPPSTSSASPTMQMSLTIMTSLSLDIGQECVAGVPRDIGRYLLHARLRSEFWKDTGGSLWREHVLQNYGAGRVLSFGLREQTNISVISRSK</sequence>
<evidence type="ECO:0000256" key="1">
    <source>
        <dbReference type="SAM" id="MobiDB-lite"/>
    </source>
</evidence>
<dbReference type="EMBL" id="KZ293765">
    <property type="protein sequence ID" value="PBK79661.1"/>
    <property type="molecule type" value="Genomic_DNA"/>
</dbReference>
<evidence type="ECO:0000313" key="3">
    <source>
        <dbReference type="Proteomes" id="UP000217790"/>
    </source>
</evidence>
<dbReference type="AlphaFoldDB" id="A0A2H3C9A3"/>
<name>A0A2H3C9A3_ARMGA</name>
<proteinExistence type="predicted"/>
<dbReference type="Proteomes" id="UP000217790">
    <property type="component" value="Unassembled WGS sequence"/>
</dbReference>
<gene>
    <name evidence="2" type="ORF">ARMGADRAFT_1092925</name>
</gene>
<protein>
    <submittedName>
        <fullName evidence="2">Uncharacterized protein</fullName>
    </submittedName>
</protein>
<evidence type="ECO:0000313" key="2">
    <source>
        <dbReference type="EMBL" id="PBK79661.1"/>
    </source>
</evidence>